<evidence type="ECO:0000313" key="9">
    <source>
        <dbReference type="EMBL" id="OTP10502.1"/>
    </source>
</evidence>
<name>A0A242JZ43_9ENTE</name>
<dbReference type="InterPro" id="IPR003004">
    <property type="entry name" value="GspF/PilC"/>
</dbReference>
<dbReference type="InterPro" id="IPR042094">
    <property type="entry name" value="T2SS_GspF_sf"/>
</dbReference>
<evidence type="ECO:0000256" key="1">
    <source>
        <dbReference type="ARBA" id="ARBA00004651"/>
    </source>
</evidence>
<reference evidence="9 10" key="1">
    <citation type="submission" date="2017-05" db="EMBL/GenBank/DDBJ databases">
        <title>The Genome Sequence of Enterococcus sp. 10A9_DIV0425.</title>
        <authorList>
            <consortium name="The Broad Institute Genomics Platform"/>
            <consortium name="The Broad Institute Genomic Center for Infectious Diseases"/>
            <person name="Earl A."/>
            <person name="Manson A."/>
            <person name="Schwartman J."/>
            <person name="Gilmore M."/>
            <person name="Abouelleil A."/>
            <person name="Cao P."/>
            <person name="Chapman S."/>
            <person name="Cusick C."/>
            <person name="Shea T."/>
            <person name="Young S."/>
            <person name="Neafsey D."/>
            <person name="Nusbaum C."/>
            <person name="Birren B."/>
        </authorList>
    </citation>
    <scope>NUCLEOTIDE SEQUENCE [LARGE SCALE GENOMIC DNA]</scope>
    <source>
        <strain evidence="9 10">10A9_DIV0425</strain>
    </source>
</reference>
<organism evidence="9 10">
    <name type="scientific">Candidatus Enterococcus wittei</name>
    <dbReference type="NCBI Taxonomy" id="1987383"/>
    <lineage>
        <taxon>Bacteria</taxon>
        <taxon>Bacillati</taxon>
        <taxon>Bacillota</taxon>
        <taxon>Bacilli</taxon>
        <taxon>Lactobacillales</taxon>
        <taxon>Enterococcaceae</taxon>
        <taxon>Enterococcus</taxon>
    </lineage>
</organism>
<dbReference type="STRING" id="1987383.A5844_002202"/>
<sequence>MNKRKIKRGNLIVSKKMTPKQQLRFIQMIGEMLLNGFSLQQSIELLDKINILPPVHLQLAKNRLKDGAPFSDILQQLGIKQEQLVQVELAETHGNLVETLKGIADQFRLMENFRKELQKAVSYPCLLLIFLIGILVSLRELVVPQLLQTEMVSATHWGIVLLQSLHLIFLGCFVGLILFLFLVYLRLKKWDAIRRSEWISKIHLIGRIYTLYQSAYLSLEIGKLFYEGLELKQIIHCLKETRKGSLLQLLAYRLTEGLETGVPLAEQFQYYPFLTEEFSKIVLQGEAKGNLGKELLFYSELTQKHFFQKMNRCLYWIQPILFLGIAGLILMIYAAILLPVYGNIEEVFT</sequence>
<dbReference type="Pfam" id="PF00482">
    <property type="entry name" value="T2SSF"/>
    <property type="match status" value="2"/>
</dbReference>
<proteinExistence type="inferred from homology"/>
<dbReference type="PANTHER" id="PTHR30012">
    <property type="entry name" value="GENERAL SECRETION PATHWAY PROTEIN"/>
    <property type="match status" value="1"/>
</dbReference>
<keyword evidence="6 7" id="KW-0472">Membrane</keyword>
<dbReference type="AlphaFoldDB" id="A0A242JZ43"/>
<feature type="domain" description="Type II secretion system protein GspF" evidence="8">
    <location>
        <begin position="228"/>
        <end position="339"/>
    </location>
</feature>
<feature type="transmembrane region" description="Helical" evidence="7">
    <location>
        <begin position="158"/>
        <end position="185"/>
    </location>
</feature>
<dbReference type="RefSeq" id="WP_086285238.1">
    <property type="nucleotide sequence ID" value="NZ_NGMO01000003.1"/>
</dbReference>
<evidence type="ECO:0000256" key="4">
    <source>
        <dbReference type="ARBA" id="ARBA00022692"/>
    </source>
</evidence>
<accession>A0A242JZ43</accession>
<keyword evidence="3" id="KW-1003">Cell membrane</keyword>
<comment type="similarity">
    <text evidence="2">Belongs to the GSP F family.</text>
</comment>
<dbReference type="InterPro" id="IPR047692">
    <property type="entry name" value="T4P_ComGB"/>
</dbReference>
<evidence type="ECO:0000256" key="2">
    <source>
        <dbReference type="ARBA" id="ARBA00005745"/>
    </source>
</evidence>
<feature type="domain" description="Type II secretion system protein GspF" evidence="8">
    <location>
        <begin position="25"/>
        <end position="143"/>
    </location>
</feature>
<dbReference type="Gene3D" id="1.20.81.30">
    <property type="entry name" value="Type II secretion system (T2SS), domain F"/>
    <property type="match status" value="2"/>
</dbReference>
<evidence type="ECO:0000256" key="3">
    <source>
        <dbReference type="ARBA" id="ARBA00022475"/>
    </source>
</evidence>
<dbReference type="InterPro" id="IPR018076">
    <property type="entry name" value="T2SS_GspF_dom"/>
</dbReference>
<evidence type="ECO:0000256" key="6">
    <source>
        <dbReference type="ARBA" id="ARBA00023136"/>
    </source>
</evidence>
<protein>
    <recommendedName>
        <fullName evidence="8">Type II secretion system protein GspF domain-containing protein</fullName>
    </recommendedName>
</protein>
<feature type="transmembrane region" description="Helical" evidence="7">
    <location>
        <begin position="313"/>
        <end position="341"/>
    </location>
</feature>
<dbReference type="PANTHER" id="PTHR30012:SF0">
    <property type="entry name" value="TYPE II SECRETION SYSTEM PROTEIN F-RELATED"/>
    <property type="match status" value="1"/>
</dbReference>
<evidence type="ECO:0000256" key="7">
    <source>
        <dbReference type="SAM" id="Phobius"/>
    </source>
</evidence>
<keyword evidence="5 7" id="KW-1133">Transmembrane helix</keyword>
<comment type="caution">
    <text evidence="9">The sequence shown here is derived from an EMBL/GenBank/DDBJ whole genome shotgun (WGS) entry which is preliminary data.</text>
</comment>
<keyword evidence="4 7" id="KW-0812">Transmembrane</keyword>
<gene>
    <name evidence="9" type="ORF">A5844_002202</name>
</gene>
<dbReference type="PRINTS" id="PR00812">
    <property type="entry name" value="BCTERIALGSPF"/>
</dbReference>
<evidence type="ECO:0000259" key="8">
    <source>
        <dbReference type="Pfam" id="PF00482"/>
    </source>
</evidence>
<dbReference type="GO" id="GO:0005886">
    <property type="term" value="C:plasma membrane"/>
    <property type="evidence" value="ECO:0007669"/>
    <property type="project" value="UniProtKB-SubCell"/>
</dbReference>
<dbReference type="EMBL" id="NGMO01000003">
    <property type="protein sequence ID" value="OTP10502.1"/>
    <property type="molecule type" value="Genomic_DNA"/>
</dbReference>
<dbReference type="Proteomes" id="UP000194933">
    <property type="component" value="Unassembled WGS sequence"/>
</dbReference>
<comment type="subcellular location">
    <subcellularLocation>
        <location evidence="1">Cell membrane</location>
        <topology evidence="1">Multi-pass membrane protein</topology>
    </subcellularLocation>
</comment>
<dbReference type="NCBIfam" id="NF041012">
    <property type="entry name" value="T4P_ComGB"/>
    <property type="match status" value="1"/>
</dbReference>
<keyword evidence="10" id="KW-1185">Reference proteome</keyword>
<evidence type="ECO:0000313" key="10">
    <source>
        <dbReference type="Proteomes" id="UP000194933"/>
    </source>
</evidence>
<feature type="transmembrane region" description="Helical" evidence="7">
    <location>
        <begin position="120"/>
        <end position="138"/>
    </location>
</feature>
<evidence type="ECO:0000256" key="5">
    <source>
        <dbReference type="ARBA" id="ARBA00022989"/>
    </source>
</evidence>